<comment type="catalytic activity">
    <reaction evidence="18 19">
        <text>alpha-ribazole 5'-phosphate + adenosylcob(III)inamide-GDP = adenosylcob(III)alamin 5'-phosphate + GMP + H(+)</text>
        <dbReference type="Rhea" id="RHEA:23560"/>
        <dbReference type="ChEBI" id="CHEBI:15378"/>
        <dbReference type="ChEBI" id="CHEBI:57918"/>
        <dbReference type="ChEBI" id="CHEBI:58115"/>
        <dbReference type="ChEBI" id="CHEBI:60487"/>
        <dbReference type="ChEBI" id="CHEBI:60493"/>
        <dbReference type="EC" id="2.7.8.26"/>
    </reaction>
</comment>
<evidence type="ECO:0000256" key="9">
    <source>
        <dbReference type="ARBA" id="ARBA00022679"/>
    </source>
</evidence>
<dbReference type="InterPro" id="IPR003805">
    <property type="entry name" value="CobS"/>
</dbReference>
<comment type="pathway">
    <text evidence="3 19">Cofactor biosynthesis; adenosylcobalamin biosynthesis; adenosylcobalamin from cob(II)yrinate a,c-diamide: step 7/7.</text>
</comment>
<evidence type="ECO:0000256" key="16">
    <source>
        <dbReference type="ARBA" id="ARBA00032853"/>
    </source>
</evidence>
<keyword evidence="13 19" id="KW-0472">Membrane</keyword>
<keyword evidence="21" id="KW-1185">Reference proteome</keyword>
<dbReference type="PANTHER" id="PTHR34148:SF1">
    <property type="entry name" value="ADENOSYLCOBINAMIDE-GDP RIBAZOLETRANSFERASE"/>
    <property type="match status" value="1"/>
</dbReference>
<dbReference type="EMBL" id="AAOH01000004">
    <property type="protein sequence ID" value="EAR28151.1"/>
    <property type="molecule type" value="Genomic_DNA"/>
</dbReference>
<evidence type="ECO:0000256" key="4">
    <source>
        <dbReference type="ARBA" id="ARBA00010561"/>
    </source>
</evidence>
<feature type="transmembrane region" description="Helical" evidence="19">
    <location>
        <begin position="112"/>
        <end position="131"/>
    </location>
</feature>
<dbReference type="EC" id="2.7.8.26" evidence="5 19"/>
<dbReference type="GO" id="GO:0051073">
    <property type="term" value="F:adenosylcobinamide-GDP ribazoletransferase activity"/>
    <property type="evidence" value="ECO:0007669"/>
    <property type="project" value="UniProtKB-UniRule"/>
</dbReference>
<reference evidence="20 21" key="1">
    <citation type="submission" date="2006-02" db="EMBL/GenBank/DDBJ databases">
        <authorList>
            <person name="Moran M.A."/>
            <person name="Kjelleberg S."/>
            <person name="Egan S."/>
            <person name="Saunders N."/>
            <person name="Thomas T."/>
            <person name="Ferriera S."/>
            <person name="Johnson J."/>
            <person name="Kravitz S."/>
            <person name="Halpern A."/>
            <person name="Remington K."/>
            <person name="Beeson K."/>
            <person name="Tran B."/>
            <person name="Rogers Y.-H."/>
            <person name="Friedman R."/>
            <person name="Venter J.C."/>
        </authorList>
    </citation>
    <scope>NUCLEOTIDE SEQUENCE [LARGE SCALE GENOMIC DNA]</scope>
    <source>
        <strain evidence="20 21">D2</strain>
    </source>
</reference>
<dbReference type="OrthoDB" id="9794626at2"/>
<protein>
    <recommendedName>
        <fullName evidence="6 19">Adenosylcobinamide-GDP ribazoletransferase</fullName>
        <ecNumber evidence="5 19">2.7.8.26</ecNumber>
    </recommendedName>
    <alternativeName>
        <fullName evidence="16 19">Cobalamin synthase</fullName>
    </alternativeName>
    <alternativeName>
        <fullName evidence="15 19">Cobalamin-5'-phosphate synthase</fullName>
    </alternativeName>
</protein>
<gene>
    <name evidence="19" type="primary">cobS</name>
    <name evidence="20" type="ORF">PTD2_20087</name>
</gene>
<dbReference type="PANTHER" id="PTHR34148">
    <property type="entry name" value="ADENOSYLCOBINAMIDE-GDP RIBAZOLETRANSFERASE"/>
    <property type="match status" value="1"/>
</dbReference>
<comment type="caution">
    <text evidence="20">The sequence shown here is derived from an EMBL/GenBank/DDBJ whole genome shotgun (WGS) entry which is preliminary data.</text>
</comment>
<evidence type="ECO:0000256" key="2">
    <source>
        <dbReference type="ARBA" id="ARBA00004651"/>
    </source>
</evidence>
<evidence type="ECO:0000256" key="17">
    <source>
        <dbReference type="ARBA" id="ARBA00048623"/>
    </source>
</evidence>
<keyword evidence="12 19" id="KW-1133">Transmembrane helix</keyword>
<accession>A4C9U3</accession>
<evidence type="ECO:0000256" key="18">
    <source>
        <dbReference type="ARBA" id="ARBA00049504"/>
    </source>
</evidence>
<comment type="cofactor">
    <cofactor evidence="1 19">
        <name>Mg(2+)</name>
        <dbReference type="ChEBI" id="CHEBI:18420"/>
    </cofactor>
</comment>
<dbReference type="Pfam" id="PF02654">
    <property type="entry name" value="CobS"/>
    <property type="match status" value="1"/>
</dbReference>
<keyword evidence="9 19" id="KW-0808">Transferase</keyword>
<keyword evidence="11 19" id="KW-0460">Magnesium</keyword>
<evidence type="ECO:0000256" key="12">
    <source>
        <dbReference type="ARBA" id="ARBA00022989"/>
    </source>
</evidence>
<evidence type="ECO:0000256" key="13">
    <source>
        <dbReference type="ARBA" id="ARBA00023136"/>
    </source>
</evidence>
<dbReference type="HOGENOM" id="CLU_057426_1_1_6"/>
<evidence type="ECO:0000256" key="1">
    <source>
        <dbReference type="ARBA" id="ARBA00001946"/>
    </source>
</evidence>
<keyword evidence="8 19" id="KW-0169">Cobalamin biosynthesis</keyword>
<evidence type="ECO:0000256" key="15">
    <source>
        <dbReference type="ARBA" id="ARBA00032605"/>
    </source>
</evidence>
<feature type="transmembrane region" description="Helical" evidence="19">
    <location>
        <begin position="137"/>
        <end position="161"/>
    </location>
</feature>
<evidence type="ECO:0000256" key="19">
    <source>
        <dbReference type="HAMAP-Rule" id="MF_00719"/>
    </source>
</evidence>
<dbReference type="UniPathway" id="UPA00148">
    <property type="reaction ID" value="UER00238"/>
</dbReference>
<evidence type="ECO:0000256" key="11">
    <source>
        <dbReference type="ARBA" id="ARBA00022842"/>
    </source>
</evidence>
<sequence>MISLRNQWSIFLIALGFLTRIPIGIVDFSPEKLNKASRYFALVGALIGLLCAAVFLTAHLVLSQEIAILLSMVVGFYLTGGFHEDGLADVCDGFGGGYTKIRKLEIMKDSRVGTYGSLGLFSALLLKFLLLNELADPAIALILMHTLSRTLASSIIFSAHYASADLISKTKPLANSMSLTSLLILLISTALILALSTFVYLTISNLVILILILVVLRSILIKWFEHHLDGYTGDCLGFAQQTSELLGYLTLIILLGTPDVR</sequence>
<keyword evidence="10 19" id="KW-0812">Transmembrane</keyword>
<evidence type="ECO:0000256" key="8">
    <source>
        <dbReference type="ARBA" id="ARBA00022573"/>
    </source>
</evidence>
<feature type="transmembrane region" description="Helical" evidence="19">
    <location>
        <begin position="173"/>
        <end position="192"/>
    </location>
</feature>
<dbReference type="STRING" id="87626.PTD2_20087"/>
<proteinExistence type="inferred from homology"/>
<dbReference type="HAMAP" id="MF_00719">
    <property type="entry name" value="CobS"/>
    <property type="match status" value="1"/>
</dbReference>
<comment type="function">
    <text evidence="14 19">Joins adenosylcobinamide-GDP and alpha-ribazole to generate adenosylcobalamin (Ado-cobalamin). Also synthesizes adenosylcobalamin 5'-phosphate from adenosylcobinamide-GDP and alpha-ribazole 5'-phosphate.</text>
</comment>
<dbReference type="NCBIfam" id="NF001277">
    <property type="entry name" value="PRK00235.1-3"/>
    <property type="match status" value="1"/>
</dbReference>
<dbReference type="eggNOG" id="COG0368">
    <property type="taxonomic scope" value="Bacteria"/>
</dbReference>
<dbReference type="GO" id="GO:0005886">
    <property type="term" value="C:plasma membrane"/>
    <property type="evidence" value="ECO:0007669"/>
    <property type="project" value="UniProtKB-SubCell"/>
</dbReference>
<evidence type="ECO:0000256" key="7">
    <source>
        <dbReference type="ARBA" id="ARBA00022475"/>
    </source>
</evidence>
<evidence type="ECO:0000256" key="6">
    <source>
        <dbReference type="ARBA" id="ARBA00015850"/>
    </source>
</evidence>
<evidence type="ECO:0000313" key="20">
    <source>
        <dbReference type="EMBL" id="EAR28151.1"/>
    </source>
</evidence>
<dbReference type="Proteomes" id="UP000006201">
    <property type="component" value="Unassembled WGS sequence"/>
</dbReference>
<comment type="catalytic activity">
    <reaction evidence="17 19">
        <text>alpha-ribazole + adenosylcob(III)inamide-GDP = adenosylcob(III)alamin + GMP + H(+)</text>
        <dbReference type="Rhea" id="RHEA:16049"/>
        <dbReference type="ChEBI" id="CHEBI:10329"/>
        <dbReference type="ChEBI" id="CHEBI:15378"/>
        <dbReference type="ChEBI" id="CHEBI:18408"/>
        <dbReference type="ChEBI" id="CHEBI:58115"/>
        <dbReference type="ChEBI" id="CHEBI:60487"/>
        <dbReference type="EC" id="2.7.8.26"/>
    </reaction>
</comment>
<feature type="transmembrane region" description="Helical" evidence="19">
    <location>
        <begin position="38"/>
        <end position="62"/>
    </location>
</feature>
<comment type="similarity">
    <text evidence="4 19">Belongs to the CobS family.</text>
</comment>
<comment type="subcellular location">
    <subcellularLocation>
        <location evidence="2 19">Cell membrane</location>
        <topology evidence="2 19">Multi-pass membrane protein</topology>
    </subcellularLocation>
</comment>
<keyword evidence="7 19" id="KW-1003">Cell membrane</keyword>
<dbReference type="GO" id="GO:0009236">
    <property type="term" value="P:cobalamin biosynthetic process"/>
    <property type="evidence" value="ECO:0007669"/>
    <property type="project" value="UniProtKB-UniRule"/>
</dbReference>
<feature type="transmembrane region" description="Helical" evidence="19">
    <location>
        <begin position="198"/>
        <end position="216"/>
    </location>
</feature>
<evidence type="ECO:0000256" key="14">
    <source>
        <dbReference type="ARBA" id="ARBA00025228"/>
    </source>
</evidence>
<evidence type="ECO:0000256" key="5">
    <source>
        <dbReference type="ARBA" id="ARBA00013200"/>
    </source>
</evidence>
<evidence type="ECO:0000313" key="21">
    <source>
        <dbReference type="Proteomes" id="UP000006201"/>
    </source>
</evidence>
<evidence type="ECO:0000256" key="10">
    <source>
        <dbReference type="ARBA" id="ARBA00022692"/>
    </source>
</evidence>
<organism evidence="20 21">
    <name type="scientific">Pseudoalteromonas tunicata D2</name>
    <dbReference type="NCBI Taxonomy" id="87626"/>
    <lineage>
        <taxon>Bacteria</taxon>
        <taxon>Pseudomonadati</taxon>
        <taxon>Pseudomonadota</taxon>
        <taxon>Gammaproteobacteria</taxon>
        <taxon>Alteromonadales</taxon>
        <taxon>Pseudoalteromonadaceae</taxon>
        <taxon>Pseudoalteromonas</taxon>
    </lineage>
</organism>
<dbReference type="GO" id="GO:0008818">
    <property type="term" value="F:cobalamin 5'-phosphate synthase activity"/>
    <property type="evidence" value="ECO:0007669"/>
    <property type="project" value="UniProtKB-UniRule"/>
</dbReference>
<evidence type="ECO:0000256" key="3">
    <source>
        <dbReference type="ARBA" id="ARBA00004663"/>
    </source>
</evidence>
<feature type="transmembrane region" description="Helical" evidence="19">
    <location>
        <begin position="7"/>
        <end position="26"/>
    </location>
</feature>
<name>A4C9U3_9GAMM</name>
<dbReference type="AlphaFoldDB" id="A4C9U3"/>